<name>A0ABP5EZE3_9ACTN</name>
<dbReference type="EMBL" id="BAAAQM010000102">
    <property type="protein sequence ID" value="GAA2007942.1"/>
    <property type="molecule type" value="Genomic_DNA"/>
</dbReference>
<reference evidence="3" key="1">
    <citation type="journal article" date="2019" name="Int. J. Syst. Evol. Microbiol.">
        <title>The Global Catalogue of Microorganisms (GCM) 10K type strain sequencing project: providing services to taxonomists for standard genome sequencing and annotation.</title>
        <authorList>
            <consortium name="The Broad Institute Genomics Platform"/>
            <consortium name="The Broad Institute Genome Sequencing Center for Infectious Disease"/>
            <person name="Wu L."/>
            <person name="Ma J."/>
        </authorList>
    </citation>
    <scope>NUCLEOTIDE SEQUENCE [LARGE SCALE GENOMIC DNA]</scope>
    <source>
        <strain evidence="3">JCM 16013</strain>
    </source>
</reference>
<dbReference type="PROSITE" id="PS51186">
    <property type="entry name" value="GNAT"/>
    <property type="match status" value="1"/>
</dbReference>
<sequence length="165" mass="18187">MTVDVRARRAVPGDEDEIIRLRHQMAFAVWGIEAPPADDVHHLAALKKARSWLEAGEGAGTVCFVIDAPDGDGLAASAVGAVDERLPSYRNPSGLSGYVYGVCTDDRYRRRGYSRLVMRALLDWYIAQGVPRVELHASEYGEALYRELGFDNPGGVALTWWAPQE</sequence>
<dbReference type="InterPro" id="IPR000182">
    <property type="entry name" value="GNAT_dom"/>
</dbReference>
<dbReference type="RefSeq" id="WP_344663200.1">
    <property type="nucleotide sequence ID" value="NZ_BAAAQM010000102.1"/>
</dbReference>
<accession>A0ABP5EZE3</accession>
<feature type="domain" description="N-acetyltransferase" evidence="1">
    <location>
        <begin position="16"/>
        <end position="165"/>
    </location>
</feature>
<dbReference type="Proteomes" id="UP001499854">
    <property type="component" value="Unassembled WGS sequence"/>
</dbReference>
<dbReference type="InterPro" id="IPR016181">
    <property type="entry name" value="Acyl_CoA_acyltransferase"/>
</dbReference>
<organism evidence="2 3">
    <name type="scientific">Catenulispora subtropica</name>
    <dbReference type="NCBI Taxonomy" id="450798"/>
    <lineage>
        <taxon>Bacteria</taxon>
        <taxon>Bacillati</taxon>
        <taxon>Actinomycetota</taxon>
        <taxon>Actinomycetes</taxon>
        <taxon>Catenulisporales</taxon>
        <taxon>Catenulisporaceae</taxon>
        <taxon>Catenulispora</taxon>
    </lineage>
</organism>
<evidence type="ECO:0000259" key="1">
    <source>
        <dbReference type="PROSITE" id="PS51186"/>
    </source>
</evidence>
<protein>
    <submittedName>
        <fullName evidence="2">GNAT family N-acetyltransferase</fullName>
    </submittedName>
</protein>
<proteinExistence type="predicted"/>
<dbReference type="CDD" id="cd04301">
    <property type="entry name" value="NAT_SF"/>
    <property type="match status" value="1"/>
</dbReference>
<gene>
    <name evidence="2" type="ORF">GCM10009838_87900</name>
</gene>
<evidence type="ECO:0000313" key="2">
    <source>
        <dbReference type="EMBL" id="GAA2007942.1"/>
    </source>
</evidence>
<keyword evidence="3" id="KW-1185">Reference proteome</keyword>
<comment type="caution">
    <text evidence="2">The sequence shown here is derived from an EMBL/GenBank/DDBJ whole genome shotgun (WGS) entry which is preliminary data.</text>
</comment>
<dbReference type="Gene3D" id="3.40.630.30">
    <property type="match status" value="1"/>
</dbReference>
<dbReference type="Pfam" id="PF00583">
    <property type="entry name" value="Acetyltransf_1"/>
    <property type="match status" value="1"/>
</dbReference>
<evidence type="ECO:0000313" key="3">
    <source>
        <dbReference type="Proteomes" id="UP001499854"/>
    </source>
</evidence>
<dbReference type="SUPFAM" id="SSF55729">
    <property type="entry name" value="Acyl-CoA N-acyltransferases (Nat)"/>
    <property type="match status" value="1"/>
</dbReference>